<feature type="domain" description="SH3b" evidence="2">
    <location>
        <begin position="377"/>
        <end position="440"/>
    </location>
</feature>
<feature type="domain" description="SH3b" evidence="2">
    <location>
        <begin position="115"/>
        <end position="178"/>
    </location>
</feature>
<accession>A0AAP4A3P5</accession>
<dbReference type="Proteomes" id="UP001222958">
    <property type="component" value="Unassembled WGS sequence"/>
</dbReference>
<proteinExistence type="predicted"/>
<feature type="domain" description="SH3b" evidence="2">
    <location>
        <begin position="194"/>
        <end position="257"/>
    </location>
</feature>
<dbReference type="InterPro" id="IPR002901">
    <property type="entry name" value="MGlyc_endo_b_GlcNAc-like_dom"/>
</dbReference>
<feature type="domain" description="SH3b" evidence="2">
    <location>
        <begin position="291"/>
        <end position="354"/>
    </location>
</feature>
<dbReference type="GO" id="GO:0004040">
    <property type="term" value="F:amidase activity"/>
    <property type="evidence" value="ECO:0007669"/>
    <property type="project" value="InterPro"/>
</dbReference>
<evidence type="ECO:0000256" key="1">
    <source>
        <dbReference type="SAM" id="MobiDB-lite"/>
    </source>
</evidence>
<feature type="domain" description="SH3b" evidence="2">
    <location>
        <begin position="465"/>
        <end position="528"/>
    </location>
</feature>
<feature type="region of interest" description="Disordered" evidence="1">
    <location>
        <begin position="529"/>
        <end position="556"/>
    </location>
</feature>
<feature type="region of interest" description="Disordered" evidence="1">
    <location>
        <begin position="441"/>
        <end position="466"/>
    </location>
</feature>
<dbReference type="SUPFAM" id="SSF50044">
    <property type="entry name" value="SH3-domain"/>
    <property type="match status" value="1"/>
</dbReference>
<dbReference type="InterPro" id="IPR052354">
    <property type="entry name" value="Cell_Wall_Dynamics_Protein"/>
</dbReference>
<dbReference type="Pfam" id="PF08239">
    <property type="entry name" value="SH3_3"/>
    <property type="match status" value="9"/>
</dbReference>
<protein>
    <submittedName>
        <fullName evidence="3">SH3 domain-containing protein</fullName>
    </submittedName>
</protein>
<evidence type="ECO:0000313" key="3">
    <source>
        <dbReference type="EMBL" id="MDH2334658.1"/>
    </source>
</evidence>
<dbReference type="SMART" id="SM00047">
    <property type="entry name" value="LYZ2"/>
    <property type="match status" value="1"/>
</dbReference>
<dbReference type="Pfam" id="PF01832">
    <property type="entry name" value="Glucosaminidase"/>
    <property type="match status" value="1"/>
</dbReference>
<name>A0AAP4A3P5_CLOPF</name>
<dbReference type="RefSeq" id="WP_279856583.1">
    <property type="nucleotide sequence ID" value="NZ_JARVUX010000001.1"/>
</dbReference>
<gene>
    <name evidence="3" type="ORF">QDQ28_00490</name>
</gene>
<feature type="compositionally biased region" description="Low complexity" evidence="1">
    <location>
        <begin position="529"/>
        <end position="551"/>
    </location>
</feature>
<dbReference type="EMBL" id="JARVUX010000001">
    <property type="protein sequence ID" value="MDH2334658.1"/>
    <property type="molecule type" value="Genomic_DNA"/>
</dbReference>
<dbReference type="Gene3D" id="1.10.530.10">
    <property type="match status" value="1"/>
</dbReference>
<evidence type="ECO:0000259" key="2">
    <source>
        <dbReference type="PROSITE" id="PS51781"/>
    </source>
</evidence>
<feature type="domain" description="SH3b" evidence="2">
    <location>
        <begin position="552"/>
        <end position="615"/>
    </location>
</feature>
<feature type="compositionally biased region" description="Low complexity" evidence="1">
    <location>
        <begin position="615"/>
        <end position="638"/>
    </location>
</feature>
<feature type="compositionally biased region" description="Low complexity" evidence="1">
    <location>
        <begin position="441"/>
        <end position="453"/>
    </location>
</feature>
<dbReference type="PANTHER" id="PTHR34408:SF1">
    <property type="entry name" value="GLYCOSYL HYDROLASE FAMILY 19 DOMAIN-CONTAINING PROTEIN HI_1415"/>
    <property type="match status" value="1"/>
</dbReference>
<comment type="caution">
    <text evidence="3">The sequence shown here is derived from an EMBL/GenBank/DDBJ whole genome shotgun (WGS) entry which is preliminary data.</text>
</comment>
<dbReference type="SMART" id="SM00287">
    <property type="entry name" value="SH3b"/>
    <property type="match status" value="9"/>
</dbReference>
<feature type="domain" description="SH3b" evidence="2">
    <location>
        <begin position="46"/>
        <end position="109"/>
    </location>
</feature>
<feature type="domain" description="SH3b" evidence="2">
    <location>
        <begin position="726"/>
        <end position="789"/>
    </location>
</feature>
<dbReference type="Gene3D" id="2.30.30.40">
    <property type="entry name" value="SH3 Domains"/>
    <property type="match status" value="9"/>
</dbReference>
<feature type="compositionally biased region" description="Low complexity" evidence="1">
    <location>
        <begin position="703"/>
        <end position="723"/>
    </location>
</feature>
<dbReference type="PANTHER" id="PTHR34408">
    <property type="entry name" value="FAMILY PROTEIN, PUTATIVE-RELATED"/>
    <property type="match status" value="1"/>
</dbReference>
<sequence>MNRNRLSCLIVGAVIGAGAIVCTTNTKVHASPVNEVKNINTSKGNSFGEIISSEDLGLRKGADSSYEIITSIPSGARVNIIDKVSDNWYKVGYKDFVGYVQSKHIRVLGDNLNQDNVGLISANQLNVRSSPNENGQVIGTLHKNDKISVLDKSIDGWYKIDFNGRRAYVSSKYVNLISYKNNEVKKEVKKEPIEGTGKVNITTALNVRQAATSNSRIVGSLKGGEKVNIISESNGFYKIEFNNSYGYVYSKYISKDGKSENVQAVKQEEVKKEAKVTPKAAPVVLAARSINKTGIVNVSSSLNVRSGASTSSKVIGSLSGNSKVTIVGEEGAFYKIEYKGSHGYVAKEYIKDVTGSSNNNQGTTIMPEKPSTPETTKKTGIVNVSSSLNVRSGASTSSKVIGSLSGNSKITIVGEEGSFYKIEYKGSHGYVAKEYIKDITGTGSSNNNQGTTTMPEKPSTPESTQKTGIVNVSSSLNVRSGASTSSKVIGSLSGNSKVTIVGEEGAFYKIEYKGSHGYVAKEYIKDITESNNNSNQGTTTTPEKPSTPESTQKTGIVNVSSSLNVRSGASTSSKVIGSLSGNSKVTIVGEEGAFYKIEYKGSHGYVAKEYIKDITGSNNNSNQGTTTTPEKPSTPEATQKTGIVNVSSSLNVRSGASTSSKVIGSLSGNSKVTIVGEEGAFYKIEYKGSHGYVAKEYIKDITESNNNSNQGTTTTPEKPSTPENSKKTGVVTASKGLNVRKEANTSSQIVGILNSGESVEILGEENGFYKITYKGQEAYASKNYINIFDGNSNVNPGLDIGNASKTNYGVSLNEYIKLQQRNNPSNYSYSEFEKYINPAKANNKLQFLRIDKFRSVNVSGLSSRLSNKGVLTGQGQAFVNAAKAFNIDPIYLVAQCLHETGNGTSKLAKGVTITEIADESRPIYNGNGQLVGYHMIKLSKPVTVYNLFGIGAKDNSSVFPNRALILGTTYAYNRGWTSIENAIKGAAEFVSLNYVHSSRYGQNTLYKMRYNQNVSNIWHQYATTPWYASSIADIMRGYQDLYLENNFTFDVPVFAG</sequence>
<dbReference type="InterPro" id="IPR036028">
    <property type="entry name" value="SH3-like_dom_sf"/>
</dbReference>
<feature type="domain" description="SH3b" evidence="2">
    <location>
        <begin position="639"/>
        <end position="702"/>
    </location>
</feature>
<feature type="region of interest" description="Disordered" evidence="1">
    <location>
        <begin position="615"/>
        <end position="645"/>
    </location>
</feature>
<dbReference type="InterPro" id="IPR003646">
    <property type="entry name" value="SH3-like_bac-type"/>
</dbReference>
<dbReference type="PROSITE" id="PS51781">
    <property type="entry name" value="SH3B"/>
    <property type="match status" value="9"/>
</dbReference>
<dbReference type="AlphaFoldDB" id="A0AAP4A3P5"/>
<feature type="region of interest" description="Disordered" evidence="1">
    <location>
        <begin position="703"/>
        <end position="728"/>
    </location>
</feature>
<feature type="region of interest" description="Disordered" evidence="1">
    <location>
        <begin position="358"/>
        <end position="378"/>
    </location>
</feature>
<reference evidence="3" key="1">
    <citation type="submission" date="2023-04" db="EMBL/GenBank/DDBJ databases">
        <title>Epidemiological investigation of Clostridium perfringens isolated from cattle.</title>
        <authorList>
            <person name="Tian R."/>
        </authorList>
    </citation>
    <scope>NUCLEOTIDE SEQUENCE</scope>
    <source>
        <strain evidence="3">ZWCP172</strain>
    </source>
</reference>
<organism evidence="3 4">
    <name type="scientific">Clostridium perfringens</name>
    <dbReference type="NCBI Taxonomy" id="1502"/>
    <lineage>
        <taxon>Bacteria</taxon>
        <taxon>Bacillati</taxon>
        <taxon>Bacillota</taxon>
        <taxon>Clostridia</taxon>
        <taxon>Eubacteriales</taxon>
        <taxon>Clostridiaceae</taxon>
        <taxon>Clostridium</taxon>
    </lineage>
</organism>
<evidence type="ECO:0000313" key="4">
    <source>
        <dbReference type="Proteomes" id="UP001222958"/>
    </source>
</evidence>